<accession>A0ABQ8SV64</accession>
<dbReference type="SUPFAM" id="SSF144000">
    <property type="entry name" value="Oxysterol-binding protein-like"/>
    <property type="match status" value="1"/>
</dbReference>
<name>A0ABQ8SV64_PERAM</name>
<dbReference type="InterPro" id="IPR036397">
    <property type="entry name" value="RNaseH_sf"/>
</dbReference>
<dbReference type="EMBL" id="JAJSOF020000021">
    <property type="protein sequence ID" value="KAJ4437567.1"/>
    <property type="molecule type" value="Genomic_DNA"/>
</dbReference>
<dbReference type="InterPro" id="IPR000648">
    <property type="entry name" value="Oxysterol-bd"/>
</dbReference>
<dbReference type="Gene3D" id="3.30.420.10">
    <property type="entry name" value="Ribonuclease H-like superfamily/Ribonuclease H"/>
    <property type="match status" value="2"/>
</dbReference>
<dbReference type="Proteomes" id="UP001148838">
    <property type="component" value="Unassembled WGS sequence"/>
</dbReference>
<dbReference type="Pfam" id="PF13358">
    <property type="entry name" value="DDE_3"/>
    <property type="match status" value="1"/>
</dbReference>
<dbReference type="Pfam" id="PF01237">
    <property type="entry name" value="Oxysterol_BP"/>
    <property type="match status" value="1"/>
</dbReference>
<evidence type="ECO:0000256" key="1">
    <source>
        <dbReference type="SAM" id="MobiDB-lite"/>
    </source>
</evidence>
<dbReference type="PANTHER" id="PTHR10972:SF209">
    <property type="entry name" value="OXYSTEROL-BINDING PROTEIN"/>
    <property type="match status" value="1"/>
</dbReference>
<evidence type="ECO:0000313" key="4">
    <source>
        <dbReference type="Proteomes" id="UP001148838"/>
    </source>
</evidence>
<feature type="domain" description="Tc1-like transposase DDE" evidence="2">
    <location>
        <begin position="414"/>
        <end position="555"/>
    </location>
</feature>
<comment type="caution">
    <text evidence="3">The sequence shown here is derived from an EMBL/GenBank/DDBJ whole genome shotgun (WGS) entry which is preliminary data.</text>
</comment>
<dbReference type="PANTHER" id="PTHR10972">
    <property type="entry name" value="OXYSTEROL-BINDING PROTEIN-RELATED"/>
    <property type="match status" value="1"/>
</dbReference>
<proteinExistence type="predicted"/>
<evidence type="ECO:0000259" key="2">
    <source>
        <dbReference type="Pfam" id="PF13358"/>
    </source>
</evidence>
<dbReference type="Gene3D" id="6.10.140.1150">
    <property type="match status" value="1"/>
</dbReference>
<evidence type="ECO:0000313" key="3">
    <source>
        <dbReference type="EMBL" id="KAJ4437567.1"/>
    </source>
</evidence>
<feature type="compositionally biased region" description="Basic and acidic residues" evidence="1">
    <location>
        <begin position="350"/>
        <end position="362"/>
    </location>
</feature>
<sequence length="577" mass="66704">MCMMWSAVGSHPLHGQTCGASAAVQCGEPSLHDYGTQQPFSTDFCSLLHEIVTKHLLFKKMCARWMPKQLTPEHKTQRIGSVLRFLEQYHDDSNEFLDWIVTDDETWVAHFTPETKQQSIHCRPEIHCSEKRLFSKLKRTKHELMIIIGQGFFKDTWEMFSDKFPDASRFFVQDLIKNDIGTTGSATNAKWNRTFCWDYCRAHGRYQQRIAVSCGVTARLNVKQVGLGLNPDWNKLPTWLRFFRNVPLNQLKQNCWGVNSIDEGCPVPDVAEGELPKCDSTYSIDIPNSVTLWEADPRPERSAEYYQFTLFAMSLNEMEDGMKNRLCPTDCRLRPDIRKLEEGDIDGAAAEKTRLEEKQRDARKARKGKKGLDWTPSGKKNDELLTISKFQRHNIAHAHLIKAVVHQDFDWRNVIFSDEVIVSNSNNSTALVYCMNGHRKDECFVRQINKSGCMRVTSWGWISYDGAGLLARIHGRFTAEAYKHILANVMIPSTQKRYPEGTLFFQQDNHPIHTANQIQRWFTRRRDVDPVDWPPNSPDMNPIQNLWAAVKRILCSNWAEQPPVRTPEELWDRVLDV</sequence>
<dbReference type="InterPro" id="IPR037239">
    <property type="entry name" value="OSBP_sf"/>
</dbReference>
<feature type="region of interest" description="Disordered" evidence="1">
    <location>
        <begin position="350"/>
        <end position="375"/>
    </location>
</feature>
<keyword evidence="4" id="KW-1185">Reference proteome</keyword>
<reference evidence="3 4" key="1">
    <citation type="journal article" date="2022" name="Allergy">
        <title>Genome assembly and annotation of Periplaneta americana reveal a comprehensive cockroach allergen profile.</title>
        <authorList>
            <person name="Wang L."/>
            <person name="Xiong Q."/>
            <person name="Saelim N."/>
            <person name="Wang L."/>
            <person name="Nong W."/>
            <person name="Wan A.T."/>
            <person name="Shi M."/>
            <person name="Liu X."/>
            <person name="Cao Q."/>
            <person name="Hui J.H.L."/>
            <person name="Sookrung N."/>
            <person name="Leung T.F."/>
            <person name="Tungtrongchitr A."/>
            <person name="Tsui S.K.W."/>
        </authorList>
    </citation>
    <scope>NUCLEOTIDE SEQUENCE [LARGE SCALE GENOMIC DNA]</scope>
    <source>
        <strain evidence="3">PWHHKU_190912</strain>
    </source>
</reference>
<dbReference type="InterPro" id="IPR038717">
    <property type="entry name" value="Tc1-like_DDE_dom"/>
</dbReference>
<gene>
    <name evidence="3" type="ORF">ANN_17712</name>
</gene>
<protein>
    <recommendedName>
        <fullName evidence="2">Tc1-like transposase DDE domain-containing protein</fullName>
    </recommendedName>
</protein>
<organism evidence="3 4">
    <name type="scientific">Periplaneta americana</name>
    <name type="common">American cockroach</name>
    <name type="synonym">Blatta americana</name>
    <dbReference type="NCBI Taxonomy" id="6978"/>
    <lineage>
        <taxon>Eukaryota</taxon>
        <taxon>Metazoa</taxon>
        <taxon>Ecdysozoa</taxon>
        <taxon>Arthropoda</taxon>
        <taxon>Hexapoda</taxon>
        <taxon>Insecta</taxon>
        <taxon>Pterygota</taxon>
        <taxon>Neoptera</taxon>
        <taxon>Polyneoptera</taxon>
        <taxon>Dictyoptera</taxon>
        <taxon>Blattodea</taxon>
        <taxon>Blattoidea</taxon>
        <taxon>Blattidae</taxon>
        <taxon>Blattinae</taxon>
        <taxon>Periplaneta</taxon>
    </lineage>
</organism>